<feature type="transmembrane region" description="Helical" evidence="8">
    <location>
        <begin position="338"/>
        <end position="355"/>
    </location>
</feature>
<name>A0A1Q4VCG4_9ACTN</name>
<dbReference type="PANTHER" id="PTHR42718">
    <property type="entry name" value="MAJOR FACILITATOR SUPERFAMILY MULTIDRUG TRANSPORTER MFSC"/>
    <property type="match status" value="1"/>
</dbReference>
<evidence type="ECO:0000256" key="2">
    <source>
        <dbReference type="ARBA" id="ARBA00022448"/>
    </source>
</evidence>
<evidence type="ECO:0000256" key="5">
    <source>
        <dbReference type="ARBA" id="ARBA00022989"/>
    </source>
</evidence>
<dbReference type="Gene3D" id="1.20.1720.10">
    <property type="entry name" value="Multidrug resistance protein D"/>
    <property type="match status" value="1"/>
</dbReference>
<feature type="transmembrane region" description="Helical" evidence="8">
    <location>
        <begin position="55"/>
        <end position="75"/>
    </location>
</feature>
<evidence type="ECO:0000256" key="4">
    <source>
        <dbReference type="ARBA" id="ARBA00022692"/>
    </source>
</evidence>
<keyword evidence="5 8" id="KW-1133">Transmembrane helix</keyword>
<keyword evidence="7" id="KW-0046">Antibiotic resistance</keyword>
<gene>
    <name evidence="10" type="ORF">AB852_01485</name>
</gene>
<dbReference type="GeneID" id="96793669"/>
<dbReference type="CDD" id="cd17321">
    <property type="entry name" value="MFS_MMR_MDR_like"/>
    <property type="match status" value="1"/>
</dbReference>
<dbReference type="InterPro" id="IPR020846">
    <property type="entry name" value="MFS_dom"/>
</dbReference>
<feature type="transmembrane region" description="Helical" evidence="8">
    <location>
        <begin position="20"/>
        <end position="43"/>
    </location>
</feature>
<dbReference type="GO" id="GO:0046677">
    <property type="term" value="P:response to antibiotic"/>
    <property type="evidence" value="ECO:0007669"/>
    <property type="project" value="UniProtKB-KW"/>
</dbReference>
<sequence length="501" mass="51627">MTATASGREAPAAVQRHLGWALVVIAAAQLMVVLDGTITNIALPSIQSDLDVSASTLAWIVNSYALAFGGLLLLGGRAGDLFGRRRMFRVGIVVFTVASLLGGFATNEVTLIGARILQGIGAAIAAPTALSLITTNFPEGAPRNKAMGVYAAMAGLGSTVGLLLGGVLTDYLDWRWVFFVNIPIGIAVLAGTKLLAEGKPEHGRLDVPGAITGTGGLIALVYGITRGGEHSWSDGLTLASFAVAAVLLSVFLVLQTRSAHPMMPLRLFRDRGRSGAYVTMLFLGAGMFATFYFLTLYLQQILGYSPVETGLAYLPFTVGMMVSAGLGSRLISRYSPRAIAGPGLLIGALGMLWFARLEHDSSYATHLAPAMFVTALGLGASFVPMTLGAVRGVLPEDSGIASALLNTAQQIGGALGLAGLTTVAMTTADDLVPDASGTFYRAMATGDAALLDRAGQALTEGYAAAYLVAAGLFVAGLIITVTAVRGDKPDATAPLPAAHLG</sequence>
<dbReference type="PROSITE" id="PS50850">
    <property type="entry name" value="MFS"/>
    <property type="match status" value="1"/>
</dbReference>
<feature type="transmembrane region" description="Helical" evidence="8">
    <location>
        <begin position="147"/>
        <end position="168"/>
    </location>
</feature>
<evidence type="ECO:0000256" key="3">
    <source>
        <dbReference type="ARBA" id="ARBA00022475"/>
    </source>
</evidence>
<evidence type="ECO:0000259" key="9">
    <source>
        <dbReference type="PROSITE" id="PS50850"/>
    </source>
</evidence>
<keyword evidence="11" id="KW-1185">Reference proteome</keyword>
<dbReference type="STRING" id="1048205.AB852_01485"/>
<comment type="subcellular location">
    <subcellularLocation>
        <location evidence="1">Cell membrane</location>
        <topology evidence="1">Multi-pass membrane protein</topology>
    </subcellularLocation>
</comment>
<organism evidence="10 11">
    <name type="scientific">Streptomyces uncialis</name>
    <dbReference type="NCBI Taxonomy" id="1048205"/>
    <lineage>
        <taxon>Bacteria</taxon>
        <taxon>Bacillati</taxon>
        <taxon>Actinomycetota</taxon>
        <taxon>Actinomycetes</taxon>
        <taxon>Kitasatosporales</taxon>
        <taxon>Streptomycetaceae</taxon>
        <taxon>Streptomyces</taxon>
    </lineage>
</organism>
<keyword evidence="3" id="KW-1003">Cell membrane</keyword>
<proteinExistence type="predicted"/>
<dbReference type="InterPro" id="IPR036259">
    <property type="entry name" value="MFS_trans_sf"/>
</dbReference>
<protein>
    <submittedName>
        <fullName evidence="10">MFS transporter</fullName>
    </submittedName>
</protein>
<reference evidence="10 11" key="1">
    <citation type="submission" date="2015-06" db="EMBL/GenBank/DDBJ databases">
        <title>Cloning and characterization of the uncialamcin biosynthetic gene cluster.</title>
        <authorList>
            <person name="Yan X."/>
            <person name="Huang T."/>
            <person name="Ge H."/>
            <person name="Shen B."/>
        </authorList>
    </citation>
    <scope>NUCLEOTIDE SEQUENCE [LARGE SCALE GENOMIC DNA]</scope>
    <source>
        <strain evidence="10 11">DCA2648</strain>
    </source>
</reference>
<evidence type="ECO:0000313" key="11">
    <source>
        <dbReference type="Proteomes" id="UP000186455"/>
    </source>
</evidence>
<dbReference type="Proteomes" id="UP000186455">
    <property type="component" value="Unassembled WGS sequence"/>
</dbReference>
<dbReference type="RefSeq" id="WP_073782788.1">
    <property type="nucleotide sequence ID" value="NZ_CP109583.1"/>
</dbReference>
<keyword evidence="2" id="KW-0813">Transport</keyword>
<feature type="transmembrane region" description="Helical" evidence="8">
    <location>
        <begin position="112"/>
        <end position="135"/>
    </location>
</feature>
<dbReference type="PRINTS" id="PR01036">
    <property type="entry name" value="TCRTETB"/>
</dbReference>
<dbReference type="GO" id="GO:0022857">
    <property type="term" value="F:transmembrane transporter activity"/>
    <property type="evidence" value="ECO:0007669"/>
    <property type="project" value="InterPro"/>
</dbReference>
<feature type="transmembrane region" description="Helical" evidence="8">
    <location>
        <begin position="275"/>
        <end position="298"/>
    </location>
</feature>
<dbReference type="NCBIfam" id="TIGR00711">
    <property type="entry name" value="efflux_EmrB"/>
    <property type="match status" value="1"/>
</dbReference>
<dbReference type="Pfam" id="PF07690">
    <property type="entry name" value="MFS_1"/>
    <property type="match status" value="1"/>
</dbReference>
<feature type="transmembrane region" description="Helical" evidence="8">
    <location>
        <begin position="207"/>
        <end position="224"/>
    </location>
</feature>
<dbReference type="InterPro" id="IPR004638">
    <property type="entry name" value="EmrB-like"/>
</dbReference>
<dbReference type="EMBL" id="LFBV01000001">
    <property type="protein sequence ID" value="OKH95527.1"/>
    <property type="molecule type" value="Genomic_DNA"/>
</dbReference>
<feature type="transmembrane region" description="Helical" evidence="8">
    <location>
        <begin position="236"/>
        <end position="254"/>
    </location>
</feature>
<feature type="transmembrane region" description="Helical" evidence="8">
    <location>
        <begin position="367"/>
        <end position="390"/>
    </location>
</feature>
<evidence type="ECO:0000313" key="10">
    <source>
        <dbReference type="EMBL" id="OKH95527.1"/>
    </source>
</evidence>
<keyword evidence="6 8" id="KW-0472">Membrane</keyword>
<evidence type="ECO:0000256" key="7">
    <source>
        <dbReference type="ARBA" id="ARBA00023251"/>
    </source>
</evidence>
<evidence type="ECO:0000256" key="6">
    <source>
        <dbReference type="ARBA" id="ARBA00023136"/>
    </source>
</evidence>
<dbReference type="InterPro" id="IPR011701">
    <property type="entry name" value="MFS"/>
</dbReference>
<dbReference type="AlphaFoldDB" id="A0A1Q4VCG4"/>
<dbReference type="SUPFAM" id="SSF103473">
    <property type="entry name" value="MFS general substrate transporter"/>
    <property type="match status" value="1"/>
</dbReference>
<feature type="transmembrane region" description="Helical" evidence="8">
    <location>
        <begin position="463"/>
        <end position="484"/>
    </location>
</feature>
<feature type="domain" description="Major facilitator superfamily (MFS) profile" evidence="9">
    <location>
        <begin position="21"/>
        <end position="488"/>
    </location>
</feature>
<feature type="transmembrane region" description="Helical" evidence="8">
    <location>
        <begin position="174"/>
        <end position="195"/>
    </location>
</feature>
<evidence type="ECO:0000256" key="8">
    <source>
        <dbReference type="SAM" id="Phobius"/>
    </source>
</evidence>
<dbReference type="Gene3D" id="1.20.1250.20">
    <property type="entry name" value="MFS general substrate transporter like domains"/>
    <property type="match status" value="1"/>
</dbReference>
<feature type="transmembrane region" description="Helical" evidence="8">
    <location>
        <begin position="310"/>
        <end position="331"/>
    </location>
</feature>
<comment type="caution">
    <text evidence="10">The sequence shown here is derived from an EMBL/GenBank/DDBJ whole genome shotgun (WGS) entry which is preliminary data.</text>
</comment>
<feature type="transmembrane region" description="Helical" evidence="8">
    <location>
        <begin position="87"/>
        <end position="106"/>
    </location>
</feature>
<dbReference type="GO" id="GO:0005886">
    <property type="term" value="C:plasma membrane"/>
    <property type="evidence" value="ECO:0007669"/>
    <property type="project" value="UniProtKB-SubCell"/>
</dbReference>
<accession>A0A1Q4VCG4</accession>
<dbReference type="PANTHER" id="PTHR42718:SF46">
    <property type="entry name" value="BLR6921 PROTEIN"/>
    <property type="match status" value="1"/>
</dbReference>
<evidence type="ECO:0000256" key="1">
    <source>
        <dbReference type="ARBA" id="ARBA00004651"/>
    </source>
</evidence>
<keyword evidence="4 8" id="KW-0812">Transmembrane</keyword>